<organism evidence="2 3">
    <name type="scientific">Camelus dromedarius</name>
    <name type="common">Dromedary</name>
    <name type="synonym">Arabian camel</name>
    <dbReference type="NCBI Taxonomy" id="9838"/>
    <lineage>
        <taxon>Eukaryota</taxon>
        <taxon>Metazoa</taxon>
        <taxon>Chordata</taxon>
        <taxon>Craniata</taxon>
        <taxon>Vertebrata</taxon>
        <taxon>Euteleostomi</taxon>
        <taxon>Mammalia</taxon>
        <taxon>Eutheria</taxon>
        <taxon>Laurasiatheria</taxon>
        <taxon>Artiodactyla</taxon>
        <taxon>Tylopoda</taxon>
        <taxon>Camelidae</taxon>
        <taxon>Camelus</taxon>
    </lineage>
</organism>
<dbReference type="PANTHER" id="PTHR13742">
    <property type="entry name" value="RETINOBLASTOMA-ASSOCIATED PROTEIN RB -RELATED"/>
    <property type="match status" value="1"/>
</dbReference>
<dbReference type="GO" id="GO:0048667">
    <property type="term" value="P:cell morphogenesis involved in neuron differentiation"/>
    <property type="evidence" value="ECO:0007669"/>
    <property type="project" value="TreeGrafter"/>
</dbReference>
<accession>A0A5N4D9F4</accession>
<keyword evidence="3" id="KW-1185">Reference proteome</keyword>
<name>A0A5N4D9F4_CAMDR</name>
<reference evidence="2 3" key="1">
    <citation type="journal article" date="2019" name="Mol. Ecol. Resour.">
        <title>Improving Illumina assemblies with Hi-C and long reads: an example with the North African dromedary.</title>
        <authorList>
            <person name="Elbers J.P."/>
            <person name="Rogers M.F."/>
            <person name="Perelman P.L."/>
            <person name="Proskuryakova A.A."/>
            <person name="Serdyukova N.A."/>
            <person name="Johnson W.E."/>
            <person name="Horin P."/>
            <person name="Corander J."/>
            <person name="Murphy D."/>
            <person name="Burger P.A."/>
        </authorList>
    </citation>
    <scope>NUCLEOTIDE SEQUENCE [LARGE SCALE GENOMIC DNA]</scope>
    <source>
        <strain evidence="2">Drom800</strain>
        <tissue evidence="2">Blood</tissue>
    </source>
</reference>
<comment type="caution">
    <text evidence="2">The sequence shown here is derived from an EMBL/GenBank/DDBJ whole genome shotgun (WGS) entry which is preliminary data.</text>
</comment>
<evidence type="ECO:0000313" key="2">
    <source>
        <dbReference type="EMBL" id="KAB1267659.1"/>
    </source>
</evidence>
<dbReference type="GO" id="GO:2000134">
    <property type="term" value="P:negative regulation of G1/S transition of mitotic cell cycle"/>
    <property type="evidence" value="ECO:0007669"/>
    <property type="project" value="TreeGrafter"/>
</dbReference>
<dbReference type="GO" id="GO:0000977">
    <property type="term" value="F:RNA polymerase II transcription regulatory region sequence-specific DNA binding"/>
    <property type="evidence" value="ECO:0007669"/>
    <property type="project" value="TreeGrafter"/>
</dbReference>
<dbReference type="InterPro" id="IPR036915">
    <property type="entry name" value="Cyclin-like_sf"/>
</dbReference>
<dbReference type="GO" id="GO:0035189">
    <property type="term" value="C:Rb-E2F complex"/>
    <property type="evidence" value="ECO:0007669"/>
    <property type="project" value="TreeGrafter"/>
</dbReference>
<dbReference type="Gene3D" id="1.10.472.10">
    <property type="entry name" value="Cyclin-like"/>
    <property type="match status" value="2"/>
</dbReference>
<dbReference type="GO" id="GO:0000785">
    <property type="term" value="C:chromatin"/>
    <property type="evidence" value="ECO:0007669"/>
    <property type="project" value="TreeGrafter"/>
</dbReference>
<gene>
    <name evidence="2" type="ORF">Cadr_000012652</name>
</gene>
<dbReference type="Pfam" id="PF01857">
    <property type="entry name" value="RB_B"/>
    <property type="match status" value="1"/>
</dbReference>
<dbReference type="PANTHER" id="PTHR13742:SF36">
    <property type="entry name" value="RETINOBLASTOMA-ASSOCIATED PROTEIN"/>
    <property type="match status" value="1"/>
</dbReference>
<dbReference type="InterPro" id="IPR028309">
    <property type="entry name" value="RB_fam"/>
</dbReference>
<dbReference type="GO" id="GO:0006357">
    <property type="term" value="P:regulation of transcription by RNA polymerase II"/>
    <property type="evidence" value="ECO:0007669"/>
    <property type="project" value="InterPro"/>
</dbReference>
<protein>
    <submittedName>
        <fullName evidence="2">Retinoblastoma-associated protein</fullName>
    </submittedName>
</protein>
<dbReference type="Proteomes" id="UP000299084">
    <property type="component" value="Unassembled WGS sequence"/>
</dbReference>
<sequence length="135" mass="15838">MKTVGAVYRLAYLRLNTLCARLLSDHPELEHIIWTLFQYTLQNEYELMRDRHLDQTFKRVLIREEEYDSIIVFYNSVFMQRLKTNILQYASTRSGGRLASKVNVVSSQKLLAHGVVLNGQEKQEGDILTLWKTFV</sequence>
<evidence type="ECO:0000313" key="3">
    <source>
        <dbReference type="Proteomes" id="UP000299084"/>
    </source>
</evidence>
<evidence type="ECO:0000259" key="1">
    <source>
        <dbReference type="Pfam" id="PF01857"/>
    </source>
</evidence>
<dbReference type="SUPFAM" id="SSF47954">
    <property type="entry name" value="Cyclin-like"/>
    <property type="match status" value="1"/>
</dbReference>
<proteinExistence type="predicted"/>
<dbReference type="EMBL" id="JWIN03000014">
    <property type="protein sequence ID" value="KAB1267659.1"/>
    <property type="molecule type" value="Genomic_DNA"/>
</dbReference>
<feature type="domain" description="Retinoblastoma-associated protein B-box" evidence="1">
    <location>
        <begin position="7"/>
        <end position="56"/>
    </location>
</feature>
<dbReference type="AlphaFoldDB" id="A0A5N4D9F4"/>
<dbReference type="GO" id="GO:0031175">
    <property type="term" value="P:neuron projection development"/>
    <property type="evidence" value="ECO:0007669"/>
    <property type="project" value="TreeGrafter"/>
</dbReference>
<dbReference type="InterPro" id="IPR002719">
    <property type="entry name" value="RB_B"/>
</dbReference>